<evidence type="ECO:0008006" key="4">
    <source>
        <dbReference type="Google" id="ProtNLM"/>
    </source>
</evidence>
<proteinExistence type="predicted"/>
<feature type="signal peptide" evidence="1">
    <location>
        <begin position="1"/>
        <end position="24"/>
    </location>
</feature>
<reference evidence="2" key="2">
    <citation type="submission" date="2021-04" db="EMBL/GenBank/DDBJ databases">
        <authorList>
            <person name="Gilroy R."/>
        </authorList>
    </citation>
    <scope>NUCLEOTIDE SEQUENCE</scope>
    <source>
        <strain evidence="2">2239</strain>
    </source>
</reference>
<dbReference type="Proteomes" id="UP000824193">
    <property type="component" value="Unassembled WGS sequence"/>
</dbReference>
<name>A0A9D1V373_9FIRM</name>
<sequence length="279" mass="29372">MRFATNKKRMAAAALAAALTLALAGCAAKPETVDPAPFLTVEFTGMSGEGTAEWNFDSEGFAAACGDGVKDAAGLAACVDGSLDKTEGLSNGDTVTFQWNCDAETAQEEHNAVLAPGNATFTVEGLDEWVTALDQIGQEDWDSLAAAGEEALRQREGDAITGAECLGGYMLVRQDFSSEMVDVHNMLYAAYKVQAQLPDGSSLTYYAGVGFGDLVRHGDGSVEATGDYGFMAYGNIDVKAGGEYYNFTGFETLEDMNTECISGYQGMYSVESNVTEAAA</sequence>
<dbReference type="PROSITE" id="PS51257">
    <property type="entry name" value="PROKAR_LIPOPROTEIN"/>
    <property type="match status" value="1"/>
</dbReference>
<dbReference type="AlphaFoldDB" id="A0A9D1V373"/>
<evidence type="ECO:0000313" key="3">
    <source>
        <dbReference type="Proteomes" id="UP000824193"/>
    </source>
</evidence>
<reference evidence="2" key="1">
    <citation type="journal article" date="2021" name="PeerJ">
        <title>Extensive microbial diversity within the chicken gut microbiome revealed by metagenomics and culture.</title>
        <authorList>
            <person name="Gilroy R."/>
            <person name="Ravi A."/>
            <person name="Getino M."/>
            <person name="Pursley I."/>
            <person name="Horton D.L."/>
            <person name="Alikhan N.F."/>
            <person name="Baker D."/>
            <person name="Gharbi K."/>
            <person name="Hall N."/>
            <person name="Watson M."/>
            <person name="Adriaenssens E.M."/>
            <person name="Foster-Nyarko E."/>
            <person name="Jarju S."/>
            <person name="Secka A."/>
            <person name="Antonio M."/>
            <person name="Oren A."/>
            <person name="Chaudhuri R.R."/>
            <person name="La Ragione R."/>
            <person name="Hildebrand F."/>
            <person name="Pallen M.J."/>
        </authorList>
    </citation>
    <scope>NUCLEOTIDE SEQUENCE</scope>
    <source>
        <strain evidence="2">2239</strain>
    </source>
</reference>
<accession>A0A9D1V373</accession>
<evidence type="ECO:0000313" key="2">
    <source>
        <dbReference type="EMBL" id="HIX04904.1"/>
    </source>
</evidence>
<keyword evidence="1" id="KW-0732">Signal</keyword>
<gene>
    <name evidence="2" type="ORF">H9865_02150</name>
</gene>
<protein>
    <recommendedName>
        <fullName evidence="4">Lipoprotein</fullName>
    </recommendedName>
</protein>
<comment type="caution">
    <text evidence="2">The sequence shown here is derived from an EMBL/GenBank/DDBJ whole genome shotgun (WGS) entry which is preliminary data.</text>
</comment>
<evidence type="ECO:0000256" key="1">
    <source>
        <dbReference type="SAM" id="SignalP"/>
    </source>
</evidence>
<organism evidence="2 3">
    <name type="scientific">Candidatus Allofournierella pullicola</name>
    <dbReference type="NCBI Taxonomy" id="2838596"/>
    <lineage>
        <taxon>Bacteria</taxon>
        <taxon>Bacillati</taxon>
        <taxon>Bacillota</taxon>
        <taxon>Clostridia</taxon>
        <taxon>Eubacteriales</taxon>
        <taxon>Oscillospiraceae</taxon>
        <taxon>Allofournierella</taxon>
    </lineage>
</organism>
<dbReference type="EMBL" id="DXFW01000004">
    <property type="protein sequence ID" value="HIX04904.1"/>
    <property type="molecule type" value="Genomic_DNA"/>
</dbReference>
<feature type="chain" id="PRO_5038657955" description="Lipoprotein" evidence="1">
    <location>
        <begin position="25"/>
        <end position="279"/>
    </location>
</feature>